<feature type="domain" description="hAT-like transposase RNase-H fold" evidence="2">
    <location>
        <begin position="151"/>
        <end position="246"/>
    </location>
</feature>
<dbReference type="Proteomes" id="UP000235145">
    <property type="component" value="Unassembled WGS sequence"/>
</dbReference>
<comment type="caution">
    <text evidence="3">The sequence shown here is derived from an EMBL/GenBank/DDBJ whole genome shotgun (WGS) entry which is preliminary data.</text>
</comment>
<dbReference type="InterPro" id="IPR025525">
    <property type="entry name" value="hAT-like_transposase_RNase-H"/>
</dbReference>
<dbReference type="InterPro" id="IPR012337">
    <property type="entry name" value="RNaseH-like_sf"/>
</dbReference>
<reference evidence="3 4" key="1">
    <citation type="journal article" date="2017" name="Nat. Commun.">
        <title>Genome assembly with in vitro proximity ligation data and whole-genome triplication in lettuce.</title>
        <authorList>
            <person name="Reyes-Chin-Wo S."/>
            <person name="Wang Z."/>
            <person name="Yang X."/>
            <person name="Kozik A."/>
            <person name="Arikit S."/>
            <person name="Song C."/>
            <person name="Xia L."/>
            <person name="Froenicke L."/>
            <person name="Lavelle D.O."/>
            <person name="Truco M.J."/>
            <person name="Xia R."/>
            <person name="Zhu S."/>
            <person name="Xu C."/>
            <person name="Xu H."/>
            <person name="Xu X."/>
            <person name="Cox K."/>
            <person name="Korf I."/>
            <person name="Meyers B.C."/>
            <person name="Michelmore R.W."/>
        </authorList>
    </citation>
    <scope>NUCLEOTIDE SEQUENCE [LARGE SCALE GENOMIC DNA]</scope>
    <source>
        <strain evidence="4">cv. Salinas</strain>
        <tissue evidence="3">Seedlings</tissue>
    </source>
</reference>
<proteinExistence type="predicted"/>
<name>A0A9R1UF39_LACSA</name>
<dbReference type="Pfam" id="PF14372">
    <property type="entry name" value="hAT-like_RNase-H"/>
    <property type="match status" value="1"/>
</dbReference>
<evidence type="ECO:0000256" key="1">
    <source>
        <dbReference type="ARBA" id="ARBA00023125"/>
    </source>
</evidence>
<accession>A0A9R1UF39</accession>
<organism evidence="3 4">
    <name type="scientific">Lactuca sativa</name>
    <name type="common">Garden lettuce</name>
    <dbReference type="NCBI Taxonomy" id="4236"/>
    <lineage>
        <taxon>Eukaryota</taxon>
        <taxon>Viridiplantae</taxon>
        <taxon>Streptophyta</taxon>
        <taxon>Embryophyta</taxon>
        <taxon>Tracheophyta</taxon>
        <taxon>Spermatophyta</taxon>
        <taxon>Magnoliopsida</taxon>
        <taxon>eudicotyledons</taxon>
        <taxon>Gunneridae</taxon>
        <taxon>Pentapetalae</taxon>
        <taxon>asterids</taxon>
        <taxon>campanulids</taxon>
        <taxon>Asterales</taxon>
        <taxon>Asteraceae</taxon>
        <taxon>Cichorioideae</taxon>
        <taxon>Cichorieae</taxon>
        <taxon>Lactucinae</taxon>
        <taxon>Lactuca</taxon>
    </lineage>
</organism>
<evidence type="ECO:0000313" key="4">
    <source>
        <dbReference type="Proteomes" id="UP000235145"/>
    </source>
</evidence>
<dbReference type="InterPro" id="IPR052035">
    <property type="entry name" value="ZnF_BED_domain_contain"/>
</dbReference>
<evidence type="ECO:0000259" key="2">
    <source>
        <dbReference type="Pfam" id="PF14372"/>
    </source>
</evidence>
<dbReference type="PANTHER" id="PTHR46481:SF7">
    <property type="entry name" value="ZINC FINGER BED DOMAIN-CONTAINING PROTEIN RICESLEEPER 2-LIKE"/>
    <property type="match status" value="1"/>
</dbReference>
<dbReference type="GO" id="GO:0003677">
    <property type="term" value="F:DNA binding"/>
    <property type="evidence" value="ECO:0007669"/>
    <property type="project" value="UniProtKB-KW"/>
</dbReference>
<protein>
    <recommendedName>
        <fullName evidence="2">hAT-like transposase RNase-H fold domain-containing protein</fullName>
    </recommendedName>
</protein>
<sequence length="322" mass="37816">MKNVMTMTVDNAKTNEAAINIIVKELSGIYENDKHFHIRCMTHIINLVVKIGLKHEVYHVKSIQDAVKYIRASPQRIKTFKQAMKDAAVESQRFLCGETPTRWNSTFELLRSAYDVKDAFLEYSHQDFEMIKKMIEFLEKFKKKTEKVSCSTKPIFHTYTQEILDIEQHLRKHETNPDFLFMVPNMKDKYDKYWGDYDTISDYVFFATLLDPQCKSKFMKVVFTQMLKAKNKDNKMSIDEIESKARAKVIDIECKLDKFFKTYLERSNMTSSSQQETPKEVVNFDDENKFFGSYMTSGSFPSTSSESQLQRYLNEDTIGFDK</sequence>
<keyword evidence="1" id="KW-0238">DNA-binding</keyword>
<evidence type="ECO:0000313" key="3">
    <source>
        <dbReference type="EMBL" id="KAJ0185928.1"/>
    </source>
</evidence>
<dbReference type="PANTHER" id="PTHR46481">
    <property type="entry name" value="ZINC FINGER BED DOMAIN-CONTAINING PROTEIN 4"/>
    <property type="match status" value="1"/>
</dbReference>
<keyword evidence="4" id="KW-1185">Reference proteome</keyword>
<dbReference type="SUPFAM" id="SSF53098">
    <property type="entry name" value="Ribonuclease H-like"/>
    <property type="match status" value="1"/>
</dbReference>
<dbReference type="AlphaFoldDB" id="A0A9R1UF39"/>
<dbReference type="EMBL" id="NBSK02000009">
    <property type="protein sequence ID" value="KAJ0185928.1"/>
    <property type="molecule type" value="Genomic_DNA"/>
</dbReference>
<gene>
    <name evidence="3" type="ORF">LSAT_V11C900491630</name>
</gene>